<sequence>RDSDRSFLHRQASDISLNRFLNETSKPTTTELKGRDHILRVMKTTANVKPIMDLKNRKFVQEMLAKRHEKQEVSRPISDFALKYGLVDHNGKKFKSRKTSDLVTDMEHQLEGLKSTLTKRQAVDVILANSSLLRIIKLESVCNQLLCYCQYVTDREDVVLFLDPKDEQAKSLAINDEIRIGGESRLDINLPELGSVALGITGVRKESSSNNTEEDVPIETIHTYDFNCSCNKCTSNDRQGQEI</sequence>
<evidence type="ECO:0000313" key="2">
    <source>
        <dbReference type="Proteomes" id="UP000681720"/>
    </source>
</evidence>
<accession>A0A8S3H630</accession>
<evidence type="ECO:0000313" key="1">
    <source>
        <dbReference type="EMBL" id="CAF5176477.1"/>
    </source>
</evidence>
<name>A0A8S3H630_9BILA</name>
<proteinExistence type="predicted"/>
<dbReference type="EMBL" id="CAJOBJ010326818">
    <property type="protein sequence ID" value="CAF5176477.1"/>
    <property type="molecule type" value="Genomic_DNA"/>
</dbReference>
<reference evidence="1" key="1">
    <citation type="submission" date="2021-02" db="EMBL/GenBank/DDBJ databases">
        <authorList>
            <person name="Nowell W R."/>
        </authorList>
    </citation>
    <scope>NUCLEOTIDE SEQUENCE</scope>
</reference>
<protein>
    <submittedName>
        <fullName evidence="1">Uncharacterized protein</fullName>
    </submittedName>
</protein>
<dbReference type="Proteomes" id="UP000681720">
    <property type="component" value="Unassembled WGS sequence"/>
</dbReference>
<feature type="non-terminal residue" evidence="1">
    <location>
        <position position="1"/>
    </location>
</feature>
<organism evidence="1 2">
    <name type="scientific">Rotaria magnacalcarata</name>
    <dbReference type="NCBI Taxonomy" id="392030"/>
    <lineage>
        <taxon>Eukaryota</taxon>
        <taxon>Metazoa</taxon>
        <taxon>Spiralia</taxon>
        <taxon>Gnathifera</taxon>
        <taxon>Rotifera</taxon>
        <taxon>Eurotatoria</taxon>
        <taxon>Bdelloidea</taxon>
        <taxon>Philodinida</taxon>
        <taxon>Philodinidae</taxon>
        <taxon>Rotaria</taxon>
    </lineage>
</organism>
<comment type="caution">
    <text evidence="1">The sequence shown here is derived from an EMBL/GenBank/DDBJ whole genome shotgun (WGS) entry which is preliminary data.</text>
</comment>
<feature type="non-terminal residue" evidence="1">
    <location>
        <position position="243"/>
    </location>
</feature>
<gene>
    <name evidence="1" type="ORF">GIL414_LOCUS67850</name>
</gene>
<dbReference type="AlphaFoldDB" id="A0A8S3H630"/>